<dbReference type="Gene3D" id="2.60.40.1220">
    <property type="match status" value="1"/>
</dbReference>
<dbReference type="PROSITE" id="PS51257">
    <property type="entry name" value="PROKAR_LIPOPROTEIN"/>
    <property type="match status" value="1"/>
</dbReference>
<accession>X1G6F2</accession>
<gene>
    <name evidence="2" type="ORF">S03H2_32111</name>
</gene>
<comment type="caution">
    <text evidence="2">The sequence shown here is derived from an EMBL/GenBank/DDBJ whole genome shotgun (WGS) entry which is preliminary data.</text>
</comment>
<reference evidence="2" key="1">
    <citation type="journal article" date="2014" name="Front. Microbiol.">
        <title>High frequency of phylogenetically diverse reductive dehalogenase-homologous genes in deep subseafloor sedimentary metagenomes.</title>
        <authorList>
            <person name="Kawai M."/>
            <person name="Futagami T."/>
            <person name="Toyoda A."/>
            <person name="Takaki Y."/>
            <person name="Nishi S."/>
            <person name="Hori S."/>
            <person name="Arai W."/>
            <person name="Tsubouchi T."/>
            <person name="Morono Y."/>
            <person name="Uchiyama I."/>
            <person name="Ito T."/>
            <person name="Fujiyama A."/>
            <person name="Inagaki F."/>
            <person name="Takami H."/>
        </authorList>
    </citation>
    <scope>NUCLEOTIDE SEQUENCE</scope>
    <source>
        <strain evidence="2">Expedition CK06-06</strain>
    </source>
</reference>
<dbReference type="EMBL" id="BARU01019501">
    <property type="protein sequence ID" value="GAH53466.1"/>
    <property type="molecule type" value="Genomic_DNA"/>
</dbReference>
<proteinExistence type="predicted"/>
<keyword evidence="1" id="KW-0732">Signal</keyword>
<evidence type="ECO:0008006" key="3">
    <source>
        <dbReference type="Google" id="ProtNLM"/>
    </source>
</evidence>
<feature type="non-terminal residue" evidence="2">
    <location>
        <position position="154"/>
    </location>
</feature>
<evidence type="ECO:0000313" key="2">
    <source>
        <dbReference type="EMBL" id="GAH53466.1"/>
    </source>
</evidence>
<dbReference type="AlphaFoldDB" id="X1G6F2"/>
<sequence length="154" mass="17391">MRYLSISKWTLLIVLLIFGCSKKEKPLAPDTSPPFVQTVSSFDTTKVLVSFNEPVNPELALDTMNYVITSYETLDVYLVSIDPMKKHCILRTEPQESTFYEIDVRNIEDLSGNRLKDTTLIFLGIGVQIDSFPPTLTIIEPAEGDTLFGFEYVS</sequence>
<dbReference type="InterPro" id="IPR014755">
    <property type="entry name" value="Cu-Rt/internalin_Ig-like"/>
</dbReference>
<organism evidence="2">
    <name type="scientific">marine sediment metagenome</name>
    <dbReference type="NCBI Taxonomy" id="412755"/>
    <lineage>
        <taxon>unclassified sequences</taxon>
        <taxon>metagenomes</taxon>
        <taxon>ecological metagenomes</taxon>
    </lineage>
</organism>
<evidence type="ECO:0000256" key="1">
    <source>
        <dbReference type="ARBA" id="ARBA00022729"/>
    </source>
</evidence>
<protein>
    <recommendedName>
        <fullName evidence="3">SbsA Ig-like domain-containing protein</fullName>
    </recommendedName>
</protein>
<name>X1G6F2_9ZZZZ</name>